<dbReference type="NCBIfam" id="TIGR01509">
    <property type="entry name" value="HAD-SF-IA-v3"/>
    <property type="match status" value="1"/>
</dbReference>
<comment type="similarity">
    <text evidence="3">Belongs to the HAD-like hydrolase superfamily. CbbY/CbbZ/Gph/YieH family.</text>
</comment>
<evidence type="ECO:0000256" key="4">
    <source>
        <dbReference type="ARBA" id="ARBA00013078"/>
    </source>
</evidence>
<dbReference type="SFLD" id="SFLDS00003">
    <property type="entry name" value="Haloacid_Dehalogenase"/>
    <property type="match status" value="1"/>
</dbReference>
<proteinExistence type="inferred from homology"/>
<reference evidence="5" key="1">
    <citation type="journal article" date="2020" name="Biotechnol. Biofuels">
        <title>New insights from the biogas microbiome by comprehensive genome-resolved metagenomics of nearly 1600 species originating from multiple anaerobic digesters.</title>
        <authorList>
            <person name="Campanaro S."/>
            <person name="Treu L."/>
            <person name="Rodriguez-R L.M."/>
            <person name="Kovalovszki A."/>
            <person name="Ziels R.M."/>
            <person name="Maus I."/>
            <person name="Zhu X."/>
            <person name="Kougias P.G."/>
            <person name="Basile A."/>
            <person name="Luo G."/>
            <person name="Schluter A."/>
            <person name="Konstantinidis K.T."/>
            <person name="Angelidaki I."/>
        </authorList>
    </citation>
    <scope>NUCLEOTIDE SEQUENCE</scope>
    <source>
        <strain evidence="5">AS06rmzACSIP_7</strain>
    </source>
</reference>
<comment type="pathway">
    <text evidence="2">Organic acid metabolism; glycolate biosynthesis; glycolate from 2-phosphoglycolate: step 1/1.</text>
</comment>
<keyword evidence="5" id="KW-0378">Hydrolase</keyword>
<dbReference type="InterPro" id="IPR023198">
    <property type="entry name" value="PGP-like_dom2"/>
</dbReference>
<comment type="catalytic activity">
    <reaction evidence="1">
        <text>2-phosphoglycolate + H2O = glycolate + phosphate</text>
        <dbReference type="Rhea" id="RHEA:14369"/>
        <dbReference type="ChEBI" id="CHEBI:15377"/>
        <dbReference type="ChEBI" id="CHEBI:29805"/>
        <dbReference type="ChEBI" id="CHEBI:43474"/>
        <dbReference type="ChEBI" id="CHEBI:58033"/>
        <dbReference type="EC" id="3.1.3.18"/>
    </reaction>
</comment>
<dbReference type="GO" id="GO:0008967">
    <property type="term" value="F:phosphoglycolate phosphatase activity"/>
    <property type="evidence" value="ECO:0007669"/>
    <property type="project" value="UniProtKB-EC"/>
</dbReference>
<evidence type="ECO:0000313" key="5">
    <source>
        <dbReference type="EMBL" id="NLW34631.1"/>
    </source>
</evidence>
<dbReference type="InterPro" id="IPR050155">
    <property type="entry name" value="HAD-like_hydrolase_sf"/>
</dbReference>
<dbReference type="InterPro" id="IPR023214">
    <property type="entry name" value="HAD_sf"/>
</dbReference>
<dbReference type="Gene3D" id="3.40.50.1000">
    <property type="entry name" value="HAD superfamily/HAD-like"/>
    <property type="match status" value="1"/>
</dbReference>
<gene>
    <name evidence="5" type="ORF">GXY80_03990</name>
</gene>
<dbReference type="AlphaFoldDB" id="A0A971M3V2"/>
<dbReference type="InterPro" id="IPR041492">
    <property type="entry name" value="HAD_2"/>
</dbReference>
<protein>
    <recommendedName>
        <fullName evidence="4">phosphoglycolate phosphatase</fullName>
        <ecNumber evidence="4">3.1.3.18</ecNumber>
    </recommendedName>
</protein>
<dbReference type="PANTHER" id="PTHR43434:SF1">
    <property type="entry name" value="PHOSPHOGLYCOLATE PHOSPHATASE"/>
    <property type="match status" value="1"/>
</dbReference>
<dbReference type="InterPro" id="IPR036412">
    <property type="entry name" value="HAD-like_sf"/>
</dbReference>
<sequence>MKNMQWNVDCVIYDCDGVLFDSLDANSRLYNHIATSIGRTGLTRDELRYCHTHTVYESINHLFRHDGILEKKALELLKTVDLRDFIVYLKMEPNLIETLVALKKLGIRRAISTNRTTSMEGIMDRFDLRPHFDMVVTALDVKHPKPHPESVKRILEKLQVDREKTLYVGDSDVDRDTAASSGVKFIAYKNREIALDGFIDSHLALLDFLSAGGHSQG</sequence>
<dbReference type="Proteomes" id="UP000777265">
    <property type="component" value="Unassembled WGS sequence"/>
</dbReference>
<comment type="caution">
    <text evidence="5">The sequence shown here is derived from an EMBL/GenBank/DDBJ whole genome shotgun (WGS) entry which is preliminary data.</text>
</comment>
<reference evidence="5" key="2">
    <citation type="submission" date="2020-01" db="EMBL/GenBank/DDBJ databases">
        <authorList>
            <person name="Campanaro S."/>
        </authorList>
    </citation>
    <scope>NUCLEOTIDE SEQUENCE</scope>
    <source>
        <strain evidence="5">AS06rmzACSIP_7</strain>
    </source>
</reference>
<evidence type="ECO:0000256" key="1">
    <source>
        <dbReference type="ARBA" id="ARBA00000830"/>
    </source>
</evidence>
<dbReference type="EMBL" id="JAAYEE010000070">
    <property type="protein sequence ID" value="NLW34631.1"/>
    <property type="molecule type" value="Genomic_DNA"/>
</dbReference>
<evidence type="ECO:0000313" key="6">
    <source>
        <dbReference type="Proteomes" id="UP000777265"/>
    </source>
</evidence>
<dbReference type="SUPFAM" id="SSF56784">
    <property type="entry name" value="HAD-like"/>
    <property type="match status" value="1"/>
</dbReference>
<dbReference type="Gene3D" id="1.10.150.240">
    <property type="entry name" value="Putative phosphatase, domain 2"/>
    <property type="match status" value="1"/>
</dbReference>
<dbReference type="PANTHER" id="PTHR43434">
    <property type="entry name" value="PHOSPHOGLYCOLATE PHOSPHATASE"/>
    <property type="match status" value="1"/>
</dbReference>
<dbReference type="InterPro" id="IPR006439">
    <property type="entry name" value="HAD-SF_hydro_IA"/>
</dbReference>
<dbReference type="PRINTS" id="PR00413">
    <property type="entry name" value="HADHALOGNASE"/>
</dbReference>
<dbReference type="SFLD" id="SFLDG01129">
    <property type="entry name" value="C1.5:_HAD__Beta-PGM__Phosphata"/>
    <property type="match status" value="1"/>
</dbReference>
<accession>A0A971M3V2</accession>
<name>A0A971M3V2_9BACT</name>
<dbReference type="NCBIfam" id="TIGR01549">
    <property type="entry name" value="HAD-SF-IA-v1"/>
    <property type="match status" value="1"/>
</dbReference>
<dbReference type="Pfam" id="PF13419">
    <property type="entry name" value="HAD_2"/>
    <property type="match status" value="1"/>
</dbReference>
<dbReference type="GO" id="GO:0005829">
    <property type="term" value="C:cytosol"/>
    <property type="evidence" value="ECO:0007669"/>
    <property type="project" value="TreeGrafter"/>
</dbReference>
<evidence type="ECO:0000256" key="2">
    <source>
        <dbReference type="ARBA" id="ARBA00004818"/>
    </source>
</evidence>
<evidence type="ECO:0000256" key="3">
    <source>
        <dbReference type="ARBA" id="ARBA00006171"/>
    </source>
</evidence>
<dbReference type="EC" id="3.1.3.18" evidence="4"/>
<organism evidence="5 6">
    <name type="scientific">Syntrophorhabdus aromaticivorans</name>
    <dbReference type="NCBI Taxonomy" id="328301"/>
    <lineage>
        <taxon>Bacteria</taxon>
        <taxon>Pseudomonadati</taxon>
        <taxon>Thermodesulfobacteriota</taxon>
        <taxon>Syntrophorhabdia</taxon>
        <taxon>Syntrophorhabdales</taxon>
        <taxon>Syntrophorhabdaceae</taxon>
        <taxon>Syntrophorhabdus</taxon>
    </lineage>
</organism>
<dbReference type="GO" id="GO:0006281">
    <property type="term" value="P:DNA repair"/>
    <property type="evidence" value="ECO:0007669"/>
    <property type="project" value="TreeGrafter"/>
</dbReference>